<feature type="domain" description="Trimeric autotransporter adhesin YadA-like head" evidence="13">
    <location>
        <begin position="830"/>
        <end position="853"/>
    </location>
</feature>
<keyword evidence="4" id="KW-0813">Transport</keyword>
<dbReference type="SUPFAM" id="SSF101967">
    <property type="entry name" value="Adhesin YadA, collagen-binding domain"/>
    <property type="match status" value="7"/>
</dbReference>
<feature type="domain" description="Trimeric autotransporter adhesin YadA-like stalk" evidence="14">
    <location>
        <begin position="1679"/>
        <end position="1717"/>
    </location>
</feature>
<comment type="similarity">
    <text evidence="3">Belongs to the autotransporter-2 (AT-2) (TC 1.B.40) family.</text>
</comment>
<dbReference type="PANTHER" id="PTHR24023:SF1082">
    <property type="entry name" value="COLLAGEN TRIPLE HELIX REPEAT"/>
    <property type="match status" value="1"/>
</dbReference>
<dbReference type="Gene3D" id="6.20.50.100">
    <property type="match status" value="5"/>
</dbReference>
<feature type="domain" description="Trimeric autotransporter adhesin YadA-like head" evidence="13">
    <location>
        <begin position="243"/>
        <end position="266"/>
    </location>
</feature>
<evidence type="ECO:0000256" key="1">
    <source>
        <dbReference type="ARBA" id="ARBA00004241"/>
    </source>
</evidence>
<accession>A0ABS1E982</accession>
<dbReference type="SUPFAM" id="SSF57997">
    <property type="entry name" value="Tropomyosin"/>
    <property type="match status" value="1"/>
</dbReference>
<dbReference type="InterPro" id="IPR008635">
    <property type="entry name" value="Coiled_stalk_dom"/>
</dbReference>
<keyword evidence="8" id="KW-0653">Protein transport</keyword>
<evidence type="ECO:0000259" key="12">
    <source>
        <dbReference type="Pfam" id="PF03895"/>
    </source>
</evidence>
<dbReference type="PANTHER" id="PTHR24023">
    <property type="entry name" value="COLLAGEN ALPHA"/>
    <property type="match status" value="1"/>
</dbReference>
<sequence length="3148" mass="310887">MNRIYKSIWNEQTGTYVAVSENVKAKGKRSGASLLAGVVLAVAMGASAQAQTVTVGDDPAVGGNSIVFSSGTGAISGLGTFDITELSNSNRAVTAGQLNTVNEAVIENKNDIAALDTRVTTSEGKIGALETGLGTANTNISGLTTQVTTAEGKIGALETGLGTANTNISGLTTRVTTAEGKIGTLETGLGTTNTNISGLTTRVGETETDITTLKTTLSDLGVAETTPGIKYFRVNSDKDDASATGVDSVAIGPQAESSGLNSVALGFMTQAQAENAFAAGVGAVVTEEGESAIALGDGAIAGGAALGSGGIAAIAIGRDSKAGGSSSVALGDATVASASKTTALGADSTATAANAIAIGGGSANATGSFAAGSGAVVAAGSSNSIALGTGAGAGTNIGDADDRIDLIAIGTKAGQNVGGSQNIAIGAGSGSNVSGYFNVALGQNSGTGLGVGSDSVVSIGREANHEVGETLQHAVAIGSYTNAATNAVSIGHKSDALVGGIAIGYDADAAENAVALGTNANAVSGSVALGLNSAASALDWAGTSYLTNQATPGSVVSVGNRNEGGGDATLRRIVNVADGAATSDAATVGQLHKAQTEVASLIGGGVTVQGDGSFSDFTIKDKSGTEHTFSTVAAGFALLANGEINLLPSDAVTFVSDTDKRITGVVAGTDNSDVVNVGQLKQALTDNKVQYFHVNSSIGANQGNNGAAGTNAMAIGPDASAGGDSSIAFGHGVITSAAQSIAIGNDVDAIGLKSTVIGNSGTMAINEGGVAIGKNAHSYGENAIVIGTGARSHLADSDEPSHNTVVIGTSAEATADNGTAIGMDAVATDERAVALGTTAQARGEDSMAFGSNAIATGVSSQASGTNANASGLNAQASGTGASASGYNAVATGTGAVGYATDGIAMGTGAVSGFSDPFNTDAERNTAGIAIGNQSLADQEHALALGVEAEARAKSSAAIGDNAEATAAAENGFAAGTNALVSAQNATAVGANTDATGVNASAFGNGAQATAGSALALGDGAVAEGLNSTAMGTGANAQKADSMALGTNAIAYHEGSVALGSGSVTGTVNVTRTPDATVDGVKYDFAGAQTGVISTVSVGSVGNERTISNVAAGQLTETSTDAINGSQLHATNKAVTALGNDLDTFGGSVAGALGGTSKYDPETHTVTAGLSVNGNDYSNVNDALQYVGQGWDVSGSGADKVNIGPGGAVDFKGDNNISVAQTGEKDAGVIAINLAKNVDLGADGSLTTGNTKVNNTGVTVGSGGFAPTTTVEAGKIVVTSAGGTGNNKSIVLDTSPTKAEITGLTNTTWNPAGTYNAGRAATEEQLKMVSDVAQNANQGWNVTTNADDATSENVAPGATVDFDNTDGNIVIGQTGTKLTFDLADNLSVGGDGVDGKVGVKGADGKDGVSINPDAIVFHGIDGVDGKDGSLTMGKGEPGVDGVDGITRIQYTDPDGNDHEVATLDDGLKFAGDIGSISHKLNETVSLTGGVTDADKLSDDANIGVVAGATGGLLLQLAKDLTGLNSATFSDGTNTTVINGEGLTVTGGPSVTVDGIDGGNKQITGVASGLGGTKLVDATGATLTNAANIGDLQSAANNLKTAGLNFVGNTGGAIHKDLGDTLSIVGGLADGAASTGANLRVDSDGSKLNLVMARNLTDLESITINNGPVINAGGINMGGKKITNLAPGTDGTDAVNVNQLEDVKTIANKGWNVTTNADTKTSENVAPGATVDFDNTDGNIVIGQTGTNLTFDLADNLSVGGDGKDGSIGVKGADGKDGVSINPDAIVFHGIDGVDGKNGSITMTQGASGVDGKDGITRIQYTDPDGKDYEVATLDDGLNFVGDDGTVVSRKLNDTLGLTGGAAAADLAGKGNIGVVADGTGALSVQLAKDIDLTEDGSLTVGDTVVDTTGLAITGASANDPSTKVEAGRIELFANPLTGSANTIVIDAGKGTIEGLSNRNLEAADFATAGRAATEEQLKLMGSDLTKEGLNFAGNQGADIHKDLGDTLSIVGGLANDASASDANIRVDSEDGELRIKLATKLTDLEDIQVGKDGVDGVDGTIGVNGKNGSSVVLNGEDGSIGLTGPRGTDGSDGVSTNISVKDGAPGVNGAPGETTTRIVYTDEKGDPQEVANLNDGLKFVGDDGNTVTRKLNETLGLTGGADISNLSADNIGVVQKDDGSLSIQLAKDLLGLNSATFTDGTNTTVINSSGLTITDGPSVTVGGIDGGNKQVTGVASGLGGINLADATGDTLTNAANIGDLQTATNDLTAAGLNFAGNTGADIHKDLGETLNIVGGLDAAAGASDSNIRVDSESGDLRIKLATKLTDLEDIQVGKDGVDGVNGTIGVNGKDGASVVLNGADGSIGLTGPKGADGSDGASTNISVKDGAPGVNGLDGETTTRIVYTDEKGDPQEVANLNDGLKFVGDDGNTVTRKLNQTLGLTGGVTEPTDLTGEGNIGVVQKDDGALSIQLAKDIDLTEDGSLTVGDTTVNDKGLVVHDVTANPTATTTVEAGKIELFANPTGGPANTIAIDANTGTIAGLTNKTIDYPEFANGSGRAATEEQLSIVNETANKGWNVTTNEADVSENVAPGGSVDFDNTDDNIVIAQDKTNLTFDLAKNIKVDSVNAGGTFLNSNGLSFVDGSGAQLPNTVFIKPDGIDMGGNKITSLAKGEISATSTDAVNGSQLSFLADSVQNIFGGDVSFDFEKGTFTSPTYSINGKDYSTVQEAIDKLAEGWTVTVNDPGGSNPGTGTGTGGTPGTGTGGPADILPGDQLTLVAGDNIDIVQKPKEDGNVNIEISVDPNLVVDSVTAGQTVMDDSGVKVGDKVHLGDTGLTVKGGPTGDLAFTADKVDVGGNKITNVAEGTIAAGSKDAVNGGQIKDISQSVADALGGGSTVKDDGTVSAPSYTVGNKDEVVNNVGDAIEVLNQGWTLNAGGNNSQVQAGDKVSLLNNDGNIVITQVVGSAEVNFALNDTITVTEVNATTVNATTVNASTFKAGNTIVNNNGLSFVNNEGDQVGPSVSVDGINAGSKTITNVAAGVNETDAVNVGQLQGAVTNINNQINSVRGDLRRVDRDARAGTASAAAMANLPQAYLPGKSMFAVSTAGHRGEQGFAAGLSTISDNGKWVLKGSVSGNSRGDTTYGAGVGYQW</sequence>
<dbReference type="Pfam" id="PF05662">
    <property type="entry name" value="YadA_stalk"/>
    <property type="match status" value="7"/>
</dbReference>
<reference evidence="16 17" key="1">
    <citation type="submission" date="2020-12" db="EMBL/GenBank/DDBJ databases">
        <authorList>
            <person name="Lu T."/>
            <person name="Wang Q."/>
            <person name="Han X."/>
        </authorList>
    </citation>
    <scope>NUCLEOTIDE SEQUENCE [LARGE SCALE GENOMIC DNA]</scope>
    <source>
        <strain evidence="16 17">WQ 585</strain>
    </source>
</reference>
<feature type="domain" description="Trimeric autotransporter adhesin YadA-like head" evidence="13">
    <location>
        <begin position="1008"/>
        <end position="1034"/>
    </location>
</feature>
<feature type="domain" description="Trimeric autotransporter adhesin YadA-like head" evidence="13">
    <location>
        <begin position="764"/>
        <end position="790"/>
    </location>
</feature>
<feature type="domain" description="Trimeric autotransporter adhesin YadA-like head" evidence="13">
    <location>
        <begin position="981"/>
        <end position="1006"/>
    </location>
</feature>
<dbReference type="RefSeq" id="WP_200233880.1">
    <property type="nucleotide sequence ID" value="NZ_JAENGP010000003.1"/>
</dbReference>
<evidence type="ECO:0000256" key="11">
    <source>
        <dbReference type="SAM" id="MobiDB-lite"/>
    </source>
</evidence>
<evidence type="ECO:0000256" key="2">
    <source>
        <dbReference type="ARBA" id="ARBA00004442"/>
    </source>
</evidence>
<keyword evidence="6" id="KW-0812">Transmembrane</keyword>
<feature type="domain" description="Trimeric autotransporter adhesin YadA-like head" evidence="13">
    <location>
        <begin position="310"/>
        <end position="332"/>
    </location>
</feature>
<dbReference type="EMBL" id="JAENGP010000003">
    <property type="protein sequence ID" value="MBK1780286.1"/>
    <property type="molecule type" value="Genomic_DNA"/>
</dbReference>
<feature type="domain" description="Trimeric autotransporter adhesin YadA-like stalk" evidence="14">
    <location>
        <begin position="572"/>
        <end position="608"/>
    </location>
</feature>
<dbReference type="Pfam" id="PF05658">
    <property type="entry name" value="YadA_head"/>
    <property type="match status" value="12"/>
</dbReference>
<keyword evidence="7" id="KW-0732">Signal</keyword>
<evidence type="ECO:0000256" key="4">
    <source>
        <dbReference type="ARBA" id="ARBA00022448"/>
    </source>
</evidence>
<evidence type="ECO:0000256" key="3">
    <source>
        <dbReference type="ARBA" id="ARBA00005848"/>
    </source>
</evidence>
<dbReference type="Gene3D" id="1.20.5.340">
    <property type="match status" value="2"/>
</dbReference>
<evidence type="ECO:0000259" key="14">
    <source>
        <dbReference type="Pfam" id="PF05662"/>
    </source>
</evidence>
<feature type="domain" description="Trimeric autotransporter adhesin YadA-like stalk" evidence="14">
    <location>
        <begin position="661"/>
        <end position="687"/>
    </location>
</feature>
<dbReference type="Pfam" id="PF13018">
    <property type="entry name" value="ESPR"/>
    <property type="match status" value="1"/>
</dbReference>
<dbReference type="Pfam" id="PF03895">
    <property type="entry name" value="YadA_anchor"/>
    <property type="match status" value="1"/>
</dbReference>
<evidence type="ECO:0000259" key="15">
    <source>
        <dbReference type="Pfam" id="PF13018"/>
    </source>
</evidence>
<evidence type="ECO:0000313" key="16">
    <source>
        <dbReference type="EMBL" id="MBK1780286.1"/>
    </source>
</evidence>
<evidence type="ECO:0000259" key="13">
    <source>
        <dbReference type="Pfam" id="PF05658"/>
    </source>
</evidence>
<proteinExistence type="inferred from homology"/>
<feature type="domain" description="Trimeric autotransporter adhesin YadA-like stalk" evidence="14">
    <location>
        <begin position="2855"/>
        <end position="2898"/>
    </location>
</feature>
<gene>
    <name evidence="16" type="ORF">JHL22_03550</name>
</gene>
<feature type="domain" description="Trimeric autotransporter adhesin YadA-like stalk" evidence="14">
    <location>
        <begin position="2662"/>
        <end position="2697"/>
    </location>
</feature>
<organism evidence="16 17">
    <name type="scientific">Advenella mandrilli</name>
    <dbReference type="NCBI Taxonomy" id="2800330"/>
    <lineage>
        <taxon>Bacteria</taxon>
        <taxon>Pseudomonadati</taxon>
        <taxon>Pseudomonadota</taxon>
        <taxon>Betaproteobacteria</taxon>
        <taxon>Burkholderiales</taxon>
        <taxon>Alcaligenaceae</taxon>
    </lineage>
</organism>
<evidence type="ECO:0000313" key="17">
    <source>
        <dbReference type="Proteomes" id="UP000635316"/>
    </source>
</evidence>
<feature type="domain" description="Trimeric autotransporter adhesin YadA-like head" evidence="13">
    <location>
        <begin position="707"/>
        <end position="731"/>
    </location>
</feature>
<feature type="domain" description="Trimeric autotransporter adhesin YadA-like stalk" evidence="14">
    <location>
        <begin position="1106"/>
        <end position="1147"/>
    </location>
</feature>
<keyword evidence="17" id="KW-1185">Reference proteome</keyword>
<dbReference type="Gene3D" id="2.20.70.140">
    <property type="match status" value="6"/>
</dbReference>
<feature type="domain" description="Trimeric autotransporter adhesin YadA-like head" evidence="13">
    <location>
        <begin position="803"/>
        <end position="825"/>
    </location>
</feature>
<comment type="caution">
    <text evidence="16">The sequence shown here is derived from an EMBL/GenBank/DDBJ whole genome shotgun (WGS) entry which is preliminary data.</text>
</comment>
<keyword evidence="5" id="KW-1134">Transmembrane beta strand</keyword>
<dbReference type="InterPro" id="IPR005594">
    <property type="entry name" value="YadA_C"/>
</dbReference>
<feature type="domain" description="ESPR" evidence="15">
    <location>
        <begin position="1"/>
        <end position="48"/>
    </location>
</feature>
<evidence type="ECO:0000256" key="9">
    <source>
        <dbReference type="ARBA" id="ARBA00023136"/>
    </source>
</evidence>
<evidence type="ECO:0000256" key="7">
    <source>
        <dbReference type="ARBA" id="ARBA00022729"/>
    </source>
</evidence>
<keyword evidence="9" id="KW-0472">Membrane</keyword>
<evidence type="ECO:0000256" key="10">
    <source>
        <dbReference type="ARBA" id="ARBA00023237"/>
    </source>
</evidence>
<dbReference type="InterPro" id="IPR050149">
    <property type="entry name" value="Collagen_superfamily"/>
</dbReference>
<feature type="domain" description="Trimeric autotransporter adhesin YadA-like head" evidence="13">
    <location>
        <begin position="927"/>
        <end position="947"/>
    </location>
</feature>
<feature type="domain" description="Trimeric autotransporter adhesin YadA-like head" evidence="13">
    <location>
        <begin position="876"/>
        <end position="896"/>
    </location>
</feature>
<protein>
    <submittedName>
        <fullName evidence="16">YadA-like family protein</fullName>
    </submittedName>
</protein>
<dbReference type="CDD" id="cd12820">
    <property type="entry name" value="LbR_YadA-like"/>
    <property type="match status" value="2"/>
</dbReference>
<comment type="subcellular location">
    <subcellularLocation>
        <location evidence="2">Cell outer membrane</location>
    </subcellularLocation>
    <subcellularLocation>
        <location evidence="1">Cell surface</location>
    </subcellularLocation>
</comment>
<dbReference type="InterPro" id="IPR011049">
    <property type="entry name" value="Serralysin-like_metalloprot_C"/>
</dbReference>
<dbReference type="InterPro" id="IPR045584">
    <property type="entry name" value="Pilin-like"/>
</dbReference>
<dbReference type="Proteomes" id="UP000635316">
    <property type="component" value="Unassembled WGS sequence"/>
</dbReference>
<feature type="domain" description="Trimeric autotransporter adhesin YadA-like head" evidence="13">
    <location>
        <begin position="336"/>
        <end position="362"/>
    </location>
</feature>
<dbReference type="InterPro" id="IPR008640">
    <property type="entry name" value="Adhesin_Head_dom"/>
</dbReference>
<name>A0ABS1E982_9BURK</name>
<keyword evidence="10" id="KW-0998">Cell outer membrane</keyword>
<evidence type="ECO:0000256" key="8">
    <source>
        <dbReference type="ARBA" id="ARBA00022927"/>
    </source>
</evidence>
<dbReference type="Gene3D" id="2.150.10.10">
    <property type="entry name" value="Serralysin-like metalloprotease, C-terminal"/>
    <property type="match status" value="7"/>
</dbReference>
<feature type="domain" description="Trimeric autotransporter adhesin YadA-like stalk" evidence="14">
    <location>
        <begin position="3031"/>
        <end position="3064"/>
    </location>
</feature>
<dbReference type="Gene3D" id="1.20.5.170">
    <property type="match status" value="3"/>
</dbReference>
<feature type="domain" description="Trimeric autotransporter adhesin YadA-like head" evidence="13">
    <location>
        <begin position="1036"/>
        <end position="1062"/>
    </location>
</feature>
<dbReference type="SUPFAM" id="SSF54523">
    <property type="entry name" value="Pili subunits"/>
    <property type="match status" value="1"/>
</dbReference>
<feature type="domain" description="Trimeric autotransporter adhesin YadA-like C-terminal membrane anchor" evidence="12">
    <location>
        <begin position="3088"/>
        <end position="3148"/>
    </location>
</feature>
<evidence type="ECO:0000256" key="6">
    <source>
        <dbReference type="ARBA" id="ARBA00022692"/>
    </source>
</evidence>
<feature type="compositionally biased region" description="Gly residues" evidence="11">
    <location>
        <begin position="2744"/>
        <end position="2761"/>
    </location>
</feature>
<feature type="region of interest" description="Disordered" evidence="11">
    <location>
        <begin position="2738"/>
        <end position="2761"/>
    </location>
</feature>
<dbReference type="Gene3D" id="3.30.1300.30">
    <property type="entry name" value="GSPII I/J protein-like"/>
    <property type="match status" value="1"/>
</dbReference>
<dbReference type="InterPro" id="IPR024973">
    <property type="entry name" value="ESPR"/>
</dbReference>
<evidence type="ECO:0000256" key="5">
    <source>
        <dbReference type="ARBA" id="ARBA00022452"/>
    </source>
</evidence>